<sequence>MSTYEGPGDRPVAVYTKNDDTDAAPGIALLERAGFDVRELDTNDAQEIIDGAQDAVALLVGYAEIDRRVIESLPNLRLVSLMSMGFNNVDIDAANEHGVWVTNIPGVATEEVATHALALLLQSVRQFGYYTKSSTANFEEWNSRAEIAPWRLSERTLGIVGLGKIGRKFIEFAGSLFGEVVGYDPLLPDTYDVRAMLDELGVRRTSLEEVQRVSNVLSLHVPLTPETEHMIDERFIEGMPERALIVNVSRGALLDSRAVGDAVRSGRLSGAALDVLEEEPPPADHPLLGVDGVVITPHVAYYSERTEAEYVRIQAQNAVTLVETGEPDTPVNSPGI</sequence>
<dbReference type="PANTHER" id="PTHR43761">
    <property type="entry name" value="D-ISOMER SPECIFIC 2-HYDROXYACID DEHYDROGENASE FAMILY PROTEIN (AFU_ORTHOLOGUE AFUA_1G13630)"/>
    <property type="match status" value="1"/>
</dbReference>
<dbReference type="CDD" id="cd05299">
    <property type="entry name" value="CtBP_dh"/>
    <property type="match status" value="1"/>
</dbReference>
<dbReference type="InterPro" id="IPR043322">
    <property type="entry name" value="CtBP"/>
</dbReference>
<keyword evidence="3" id="KW-0520">NAD</keyword>
<dbReference type="PROSITE" id="PS00065">
    <property type="entry name" value="D_2_HYDROXYACID_DH_1"/>
    <property type="match status" value="1"/>
</dbReference>
<evidence type="ECO:0000259" key="6">
    <source>
        <dbReference type="Pfam" id="PF02826"/>
    </source>
</evidence>
<evidence type="ECO:0000259" key="5">
    <source>
        <dbReference type="Pfam" id="PF00389"/>
    </source>
</evidence>
<dbReference type="InterPro" id="IPR006139">
    <property type="entry name" value="D-isomer_2_OHA_DH_cat_dom"/>
</dbReference>
<evidence type="ECO:0000256" key="3">
    <source>
        <dbReference type="ARBA" id="ARBA00023027"/>
    </source>
</evidence>
<keyword evidence="2 4" id="KW-0560">Oxidoreductase</keyword>
<dbReference type="InterPro" id="IPR006140">
    <property type="entry name" value="D-isomer_DH_NAD-bd"/>
</dbReference>
<dbReference type="GO" id="GO:0051287">
    <property type="term" value="F:NAD binding"/>
    <property type="evidence" value="ECO:0007669"/>
    <property type="project" value="InterPro"/>
</dbReference>
<dbReference type="Proteomes" id="UP000824005">
    <property type="component" value="Unassembled WGS sequence"/>
</dbReference>
<dbReference type="GO" id="GO:0016616">
    <property type="term" value="F:oxidoreductase activity, acting on the CH-OH group of donors, NAD or NADP as acceptor"/>
    <property type="evidence" value="ECO:0007669"/>
    <property type="project" value="InterPro"/>
</dbReference>
<reference evidence="7" key="2">
    <citation type="submission" date="2021-04" db="EMBL/GenBank/DDBJ databases">
        <authorList>
            <person name="Gilroy R."/>
        </authorList>
    </citation>
    <scope>NUCLEOTIDE SEQUENCE</scope>
    <source>
        <strain evidence="7">ChiGjej1B1-98</strain>
    </source>
</reference>
<dbReference type="Pfam" id="PF00389">
    <property type="entry name" value="2-Hacid_dh"/>
    <property type="match status" value="1"/>
</dbReference>
<feature type="domain" description="D-isomer specific 2-hydroxyacid dehydrogenase catalytic" evidence="5">
    <location>
        <begin position="25"/>
        <end position="332"/>
    </location>
</feature>
<dbReference type="SUPFAM" id="SSF51735">
    <property type="entry name" value="NAD(P)-binding Rossmann-fold domains"/>
    <property type="match status" value="1"/>
</dbReference>
<dbReference type="InterPro" id="IPR029752">
    <property type="entry name" value="D-isomer_DH_CS1"/>
</dbReference>
<dbReference type="Gene3D" id="3.40.50.720">
    <property type="entry name" value="NAD(P)-binding Rossmann-like Domain"/>
    <property type="match status" value="2"/>
</dbReference>
<comment type="similarity">
    <text evidence="1 4">Belongs to the D-isomer specific 2-hydroxyacid dehydrogenase family.</text>
</comment>
<dbReference type="SUPFAM" id="SSF52283">
    <property type="entry name" value="Formate/glycerate dehydrogenase catalytic domain-like"/>
    <property type="match status" value="1"/>
</dbReference>
<evidence type="ECO:0000256" key="1">
    <source>
        <dbReference type="ARBA" id="ARBA00005854"/>
    </source>
</evidence>
<dbReference type="PANTHER" id="PTHR43761:SF1">
    <property type="entry name" value="D-ISOMER SPECIFIC 2-HYDROXYACID DEHYDROGENASE CATALYTIC DOMAIN-CONTAINING PROTEIN-RELATED"/>
    <property type="match status" value="1"/>
</dbReference>
<accession>A0A9D1YXE9</accession>
<evidence type="ECO:0000256" key="4">
    <source>
        <dbReference type="RuleBase" id="RU003719"/>
    </source>
</evidence>
<dbReference type="InterPro" id="IPR036291">
    <property type="entry name" value="NAD(P)-bd_dom_sf"/>
</dbReference>
<dbReference type="AlphaFoldDB" id="A0A9D1YXE9"/>
<gene>
    <name evidence="7" type="ORF">H9830_12375</name>
</gene>
<feature type="domain" description="D-isomer specific 2-hydroxyacid dehydrogenase NAD-binding" evidence="6">
    <location>
        <begin position="117"/>
        <end position="300"/>
    </location>
</feature>
<proteinExistence type="inferred from homology"/>
<evidence type="ECO:0000313" key="7">
    <source>
        <dbReference type="EMBL" id="HIY67056.1"/>
    </source>
</evidence>
<evidence type="ECO:0000256" key="2">
    <source>
        <dbReference type="ARBA" id="ARBA00023002"/>
    </source>
</evidence>
<dbReference type="GO" id="GO:0003714">
    <property type="term" value="F:transcription corepressor activity"/>
    <property type="evidence" value="ECO:0007669"/>
    <property type="project" value="InterPro"/>
</dbReference>
<evidence type="ECO:0000313" key="8">
    <source>
        <dbReference type="Proteomes" id="UP000824005"/>
    </source>
</evidence>
<dbReference type="Pfam" id="PF02826">
    <property type="entry name" value="2-Hacid_dh_C"/>
    <property type="match status" value="1"/>
</dbReference>
<dbReference type="InterPro" id="IPR050418">
    <property type="entry name" value="D-iso_2-hydroxyacid_DH_PdxB"/>
</dbReference>
<name>A0A9D1YXE9_9MICO</name>
<protein>
    <submittedName>
        <fullName evidence="7">C-terminal binding protein</fullName>
    </submittedName>
</protein>
<comment type="caution">
    <text evidence="7">The sequence shown here is derived from an EMBL/GenBank/DDBJ whole genome shotgun (WGS) entry which is preliminary data.</text>
</comment>
<dbReference type="EMBL" id="DXDC01000374">
    <property type="protein sequence ID" value="HIY67056.1"/>
    <property type="molecule type" value="Genomic_DNA"/>
</dbReference>
<reference evidence="7" key="1">
    <citation type="journal article" date="2021" name="PeerJ">
        <title>Extensive microbial diversity within the chicken gut microbiome revealed by metagenomics and culture.</title>
        <authorList>
            <person name="Gilroy R."/>
            <person name="Ravi A."/>
            <person name="Getino M."/>
            <person name="Pursley I."/>
            <person name="Horton D.L."/>
            <person name="Alikhan N.F."/>
            <person name="Baker D."/>
            <person name="Gharbi K."/>
            <person name="Hall N."/>
            <person name="Watson M."/>
            <person name="Adriaenssens E.M."/>
            <person name="Foster-Nyarko E."/>
            <person name="Jarju S."/>
            <person name="Secka A."/>
            <person name="Antonio M."/>
            <person name="Oren A."/>
            <person name="Chaudhuri R.R."/>
            <person name="La Ragione R."/>
            <person name="Hildebrand F."/>
            <person name="Pallen M.J."/>
        </authorList>
    </citation>
    <scope>NUCLEOTIDE SEQUENCE</scope>
    <source>
        <strain evidence="7">ChiGjej1B1-98</strain>
    </source>
</reference>
<organism evidence="7 8">
    <name type="scientific">Candidatus Agrococcus pullicola</name>
    <dbReference type="NCBI Taxonomy" id="2838429"/>
    <lineage>
        <taxon>Bacteria</taxon>
        <taxon>Bacillati</taxon>
        <taxon>Actinomycetota</taxon>
        <taxon>Actinomycetes</taxon>
        <taxon>Micrococcales</taxon>
        <taxon>Microbacteriaceae</taxon>
        <taxon>Agrococcus</taxon>
    </lineage>
</organism>